<keyword evidence="3 11" id="KW-0808">Transferase</keyword>
<feature type="domain" description="Mannose-6-phosphate isomerase type II C-terminal" evidence="9">
    <location>
        <begin position="357"/>
        <end position="471"/>
    </location>
</feature>
<evidence type="ECO:0000259" key="9">
    <source>
        <dbReference type="Pfam" id="PF01050"/>
    </source>
</evidence>
<dbReference type="Pfam" id="PF00483">
    <property type="entry name" value="NTP_transferase"/>
    <property type="match status" value="1"/>
</dbReference>
<dbReference type="AlphaFoldDB" id="A0A3B1CEI4"/>
<gene>
    <name evidence="11" type="ORF">MNBD_NITROSPINAE05-792</name>
</gene>
<evidence type="ECO:0000256" key="7">
    <source>
        <dbReference type="ARBA" id="ARBA00047343"/>
    </source>
</evidence>
<dbReference type="GO" id="GO:0000271">
    <property type="term" value="P:polysaccharide biosynthetic process"/>
    <property type="evidence" value="ECO:0007669"/>
    <property type="project" value="InterPro"/>
</dbReference>
<feature type="domain" description="MannoseP isomerase/GMP-like beta-helix" evidence="10">
    <location>
        <begin position="300"/>
        <end position="353"/>
    </location>
</feature>
<evidence type="ECO:0000259" key="8">
    <source>
        <dbReference type="Pfam" id="PF00483"/>
    </source>
</evidence>
<reference evidence="11" key="1">
    <citation type="submission" date="2018-06" db="EMBL/GenBank/DDBJ databases">
        <authorList>
            <person name="Zhirakovskaya E."/>
        </authorList>
    </citation>
    <scope>NUCLEOTIDE SEQUENCE</scope>
</reference>
<keyword evidence="11" id="KW-0413">Isomerase</keyword>
<evidence type="ECO:0000256" key="3">
    <source>
        <dbReference type="ARBA" id="ARBA00022679"/>
    </source>
</evidence>
<organism evidence="11">
    <name type="scientific">hydrothermal vent metagenome</name>
    <dbReference type="NCBI Taxonomy" id="652676"/>
    <lineage>
        <taxon>unclassified sequences</taxon>
        <taxon>metagenomes</taxon>
        <taxon>ecological metagenomes</taxon>
    </lineage>
</organism>
<dbReference type="FunFam" id="2.60.120.10:FF:000032">
    <property type="entry name" value="Mannose-1-phosphate guanylyltransferase/mannose-6-phosphate isomerase"/>
    <property type="match status" value="1"/>
</dbReference>
<sequence>MYGVILAGGSGTRFWPKSREQSPKQLLKIVGQSTMIQSTVERLLPLISAENIFMVTHALHAFETCRQTEEYGFPPSQLLAEPVGKNTAAAVGFAAKVLHEKDPDAVMAVFPADHVIKDPKAFCEVLRQGAEIAEKGYLVTLGIQPTRPEEGYGYIKQGRVLEGSKVAYTVERFVEKPNAMTAQKFIAEGGYSWNCGVFIWKVATILEEIKTHLPELYEKLPAIVSHTIENKRKYDYRILDAEGEKIYDSLPFVSIDNGILEKSKRVAVIPATIQWSDVGAWDALTDVAKKDADGNVFSENVVALDCTGSIVQGDERIIGAVGLKDLIVVDTPDALLVCDKNQAQKVKILVNSLKEKNRPEVKLGVTVQKPWGSYTGLEERDRYLVKRIEVNSGERLSLQSHNHRSEHWTVVSGTALVDLDDKQITLKENESLFIPLNSKHRLANPGKTPLILIEVQMGDKVVEDDIIRYEDDYNRN</sequence>
<name>A0A3B1CEI4_9ZZZZ</name>
<evidence type="ECO:0000256" key="5">
    <source>
        <dbReference type="ARBA" id="ARBA00022741"/>
    </source>
</evidence>
<dbReference type="SUPFAM" id="SSF53448">
    <property type="entry name" value="Nucleotide-diphospho-sugar transferases"/>
    <property type="match status" value="1"/>
</dbReference>
<dbReference type="GO" id="GO:0016853">
    <property type="term" value="F:isomerase activity"/>
    <property type="evidence" value="ECO:0007669"/>
    <property type="project" value="UniProtKB-KW"/>
</dbReference>
<dbReference type="InterPro" id="IPR049577">
    <property type="entry name" value="GMPP_N"/>
</dbReference>
<keyword evidence="5" id="KW-0547">Nucleotide-binding</keyword>
<evidence type="ECO:0000256" key="1">
    <source>
        <dbReference type="ARBA" id="ARBA00006115"/>
    </source>
</evidence>
<dbReference type="InterPro" id="IPR001538">
    <property type="entry name" value="Man6P_isomerase-2_C"/>
</dbReference>
<dbReference type="CDD" id="cd02509">
    <property type="entry name" value="GDP-M1P_Guanylyltransferase"/>
    <property type="match status" value="1"/>
</dbReference>
<evidence type="ECO:0000313" key="11">
    <source>
        <dbReference type="EMBL" id="VAX28619.1"/>
    </source>
</evidence>
<evidence type="ECO:0000256" key="2">
    <source>
        <dbReference type="ARBA" id="ARBA00012387"/>
    </source>
</evidence>
<keyword evidence="4 11" id="KW-0548">Nucleotidyltransferase</keyword>
<dbReference type="EC" id="2.7.7.13" evidence="2"/>
<keyword evidence="6" id="KW-0342">GTP-binding</keyword>
<dbReference type="EMBL" id="UOGG01000062">
    <property type="protein sequence ID" value="VAX28619.1"/>
    <property type="molecule type" value="Genomic_DNA"/>
</dbReference>
<dbReference type="Gene3D" id="2.60.120.10">
    <property type="entry name" value="Jelly Rolls"/>
    <property type="match status" value="1"/>
</dbReference>
<dbReference type="FunFam" id="3.90.550.10:FF:000046">
    <property type="entry name" value="Mannose-1-phosphate guanylyltransferase (GDP)"/>
    <property type="match status" value="1"/>
</dbReference>
<dbReference type="GO" id="GO:0005525">
    <property type="term" value="F:GTP binding"/>
    <property type="evidence" value="ECO:0007669"/>
    <property type="project" value="UniProtKB-KW"/>
</dbReference>
<evidence type="ECO:0000256" key="4">
    <source>
        <dbReference type="ARBA" id="ARBA00022695"/>
    </source>
</evidence>
<comment type="similarity">
    <text evidence="1">Belongs to the mannose-6-phosphate isomerase type 2 family.</text>
</comment>
<dbReference type="InterPro" id="IPR029044">
    <property type="entry name" value="Nucleotide-diphossugar_trans"/>
</dbReference>
<dbReference type="InterPro" id="IPR011051">
    <property type="entry name" value="RmlC_Cupin_sf"/>
</dbReference>
<dbReference type="SUPFAM" id="SSF51182">
    <property type="entry name" value="RmlC-like cupins"/>
    <property type="match status" value="1"/>
</dbReference>
<dbReference type="InterPro" id="IPR051161">
    <property type="entry name" value="Mannose-6P_isomerase_type2"/>
</dbReference>
<feature type="domain" description="Nucleotidyl transferase" evidence="8">
    <location>
        <begin position="3"/>
        <end position="292"/>
    </location>
</feature>
<protein>
    <recommendedName>
        <fullName evidence="2">mannose-1-phosphate guanylyltransferase</fullName>
        <ecNumber evidence="2">2.7.7.13</ecNumber>
    </recommendedName>
</protein>
<dbReference type="PANTHER" id="PTHR46390:SF1">
    <property type="entry name" value="MANNOSE-1-PHOSPHATE GUANYLYLTRANSFERASE"/>
    <property type="match status" value="1"/>
</dbReference>
<dbReference type="InterPro" id="IPR005835">
    <property type="entry name" value="NTP_transferase_dom"/>
</dbReference>
<dbReference type="NCBIfam" id="TIGR01479">
    <property type="entry name" value="GMP_PMI"/>
    <property type="match status" value="1"/>
</dbReference>
<dbReference type="InterPro" id="IPR006375">
    <property type="entry name" value="Man1P_GuaTrfase/Man6P_Isoase"/>
</dbReference>
<dbReference type="InterPro" id="IPR014710">
    <property type="entry name" value="RmlC-like_jellyroll"/>
</dbReference>
<evidence type="ECO:0000256" key="6">
    <source>
        <dbReference type="ARBA" id="ARBA00023134"/>
    </source>
</evidence>
<accession>A0A3B1CEI4</accession>
<dbReference type="GO" id="GO:0009298">
    <property type="term" value="P:GDP-mannose biosynthetic process"/>
    <property type="evidence" value="ECO:0007669"/>
    <property type="project" value="TreeGrafter"/>
</dbReference>
<proteinExistence type="inferred from homology"/>
<dbReference type="GO" id="GO:0004475">
    <property type="term" value="F:mannose-1-phosphate guanylyltransferase (GTP) activity"/>
    <property type="evidence" value="ECO:0007669"/>
    <property type="project" value="UniProtKB-EC"/>
</dbReference>
<evidence type="ECO:0000259" key="10">
    <source>
        <dbReference type="Pfam" id="PF22640"/>
    </source>
</evidence>
<dbReference type="Pfam" id="PF22640">
    <property type="entry name" value="ManC_GMP_beta-helix"/>
    <property type="match status" value="1"/>
</dbReference>
<dbReference type="Pfam" id="PF01050">
    <property type="entry name" value="MannoseP_isomer"/>
    <property type="match status" value="1"/>
</dbReference>
<dbReference type="PANTHER" id="PTHR46390">
    <property type="entry name" value="MANNOSE-1-PHOSPHATE GUANYLYLTRANSFERASE"/>
    <property type="match status" value="1"/>
</dbReference>
<dbReference type="CDD" id="cd02213">
    <property type="entry name" value="cupin_PMI_typeII_C"/>
    <property type="match status" value="1"/>
</dbReference>
<comment type="catalytic activity">
    <reaction evidence="7">
        <text>alpha-D-mannose 1-phosphate + GTP + H(+) = GDP-alpha-D-mannose + diphosphate</text>
        <dbReference type="Rhea" id="RHEA:15229"/>
        <dbReference type="ChEBI" id="CHEBI:15378"/>
        <dbReference type="ChEBI" id="CHEBI:33019"/>
        <dbReference type="ChEBI" id="CHEBI:37565"/>
        <dbReference type="ChEBI" id="CHEBI:57527"/>
        <dbReference type="ChEBI" id="CHEBI:58409"/>
        <dbReference type="EC" id="2.7.7.13"/>
    </reaction>
</comment>
<dbReference type="InterPro" id="IPR054566">
    <property type="entry name" value="ManC/GMP-like_b-helix"/>
</dbReference>
<dbReference type="Gene3D" id="3.90.550.10">
    <property type="entry name" value="Spore Coat Polysaccharide Biosynthesis Protein SpsA, Chain A"/>
    <property type="match status" value="1"/>
</dbReference>